<accession>A0A7X0EZ09</accession>
<evidence type="ECO:0000313" key="9">
    <source>
        <dbReference type="EMBL" id="MBB6349293.1"/>
    </source>
</evidence>
<keyword evidence="7" id="KW-0003">3Fe-4S</keyword>
<protein>
    <recommendedName>
        <fullName evidence="8">Ferredoxin</fullName>
    </recommendedName>
</protein>
<keyword evidence="4 8" id="KW-0249">Electron transport</keyword>
<evidence type="ECO:0000313" key="10">
    <source>
        <dbReference type="Proteomes" id="UP000583800"/>
    </source>
</evidence>
<name>A0A7X0EZ09_9ACTN</name>
<proteinExistence type="predicted"/>
<keyword evidence="6 8" id="KW-0411">Iron-sulfur</keyword>
<dbReference type="EMBL" id="JACHJB010000002">
    <property type="protein sequence ID" value="MBB6349293.1"/>
    <property type="molecule type" value="Genomic_DNA"/>
</dbReference>
<dbReference type="AlphaFoldDB" id="A0A7X0EZ09"/>
<evidence type="ECO:0000256" key="7">
    <source>
        <dbReference type="ARBA" id="ARBA00023291"/>
    </source>
</evidence>
<dbReference type="GO" id="GO:0005506">
    <property type="term" value="F:iron ion binding"/>
    <property type="evidence" value="ECO:0007669"/>
    <property type="project" value="UniProtKB-UniRule"/>
</dbReference>
<keyword evidence="2 8" id="KW-0813">Transport</keyword>
<dbReference type="RefSeq" id="WP_185086891.1">
    <property type="nucleotide sequence ID" value="NZ_JACHJB010000002.1"/>
</dbReference>
<keyword evidence="5 8" id="KW-0408">Iron</keyword>
<comment type="cofactor">
    <cofactor evidence="1">
        <name>[3Fe-4S] cluster</name>
        <dbReference type="ChEBI" id="CHEBI:21137"/>
    </cofactor>
</comment>
<reference evidence="9 10" key="1">
    <citation type="submission" date="2020-08" db="EMBL/GenBank/DDBJ databases">
        <title>Sequencing the genomes of 1000 actinobacteria strains.</title>
        <authorList>
            <person name="Klenk H.-P."/>
        </authorList>
    </citation>
    <scope>NUCLEOTIDE SEQUENCE [LARGE SCALE GENOMIC DNA]</scope>
    <source>
        <strain evidence="9 10">DSM 45913</strain>
    </source>
</reference>
<evidence type="ECO:0000256" key="6">
    <source>
        <dbReference type="ARBA" id="ARBA00023014"/>
    </source>
</evidence>
<organism evidence="9 10">
    <name type="scientific">Nonomuraea muscovyensis</name>
    <dbReference type="NCBI Taxonomy" id="1124761"/>
    <lineage>
        <taxon>Bacteria</taxon>
        <taxon>Bacillati</taxon>
        <taxon>Actinomycetota</taxon>
        <taxon>Actinomycetes</taxon>
        <taxon>Streptosporangiales</taxon>
        <taxon>Streptosporangiaceae</taxon>
        <taxon>Nonomuraea</taxon>
    </lineage>
</organism>
<dbReference type="PANTHER" id="PTHR36923">
    <property type="entry name" value="FERREDOXIN"/>
    <property type="match status" value="1"/>
</dbReference>
<dbReference type="PRINTS" id="PR00352">
    <property type="entry name" value="3FE4SFRDOXIN"/>
</dbReference>
<comment type="function">
    <text evidence="8">Ferredoxins are iron-sulfur proteins that transfer electrons in a wide variety of metabolic reactions.</text>
</comment>
<dbReference type="GO" id="GO:0051538">
    <property type="term" value="F:3 iron, 4 sulfur cluster binding"/>
    <property type="evidence" value="ECO:0007669"/>
    <property type="project" value="UniProtKB-KW"/>
</dbReference>
<evidence type="ECO:0000256" key="4">
    <source>
        <dbReference type="ARBA" id="ARBA00022982"/>
    </source>
</evidence>
<dbReference type="SUPFAM" id="SSF54862">
    <property type="entry name" value="4Fe-4S ferredoxins"/>
    <property type="match status" value="1"/>
</dbReference>
<dbReference type="Gene3D" id="3.30.70.20">
    <property type="match status" value="1"/>
</dbReference>
<evidence type="ECO:0000256" key="2">
    <source>
        <dbReference type="ARBA" id="ARBA00022448"/>
    </source>
</evidence>
<dbReference type="InterPro" id="IPR001080">
    <property type="entry name" value="3Fe4S_ferredoxin"/>
</dbReference>
<dbReference type="Proteomes" id="UP000583800">
    <property type="component" value="Unassembled WGS sequence"/>
</dbReference>
<dbReference type="GO" id="GO:0009055">
    <property type="term" value="F:electron transfer activity"/>
    <property type="evidence" value="ECO:0007669"/>
    <property type="project" value="UniProtKB-UniRule"/>
</dbReference>
<dbReference type="Pfam" id="PF13459">
    <property type="entry name" value="Fer4_15"/>
    <property type="match status" value="1"/>
</dbReference>
<sequence length="63" mass="6780">MRVHVDMTLCQTHAQCVFAAPDVFALDGDDVLTYEAAPDDALTGEVELAARACPVQAITLHHD</sequence>
<evidence type="ECO:0000256" key="1">
    <source>
        <dbReference type="ARBA" id="ARBA00001927"/>
    </source>
</evidence>
<dbReference type="PANTHER" id="PTHR36923:SF3">
    <property type="entry name" value="FERREDOXIN"/>
    <property type="match status" value="1"/>
</dbReference>
<evidence type="ECO:0000256" key="3">
    <source>
        <dbReference type="ARBA" id="ARBA00022723"/>
    </source>
</evidence>
<dbReference type="InterPro" id="IPR051269">
    <property type="entry name" value="Fe-S_cluster_ET"/>
</dbReference>
<evidence type="ECO:0000256" key="5">
    <source>
        <dbReference type="ARBA" id="ARBA00023004"/>
    </source>
</evidence>
<gene>
    <name evidence="9" type="ORF">FHU36_005838</name>
</gene>
<keyword evidence="3 8" id="KW-0479">Metal-binding</keyword>
<comment type="caution">
    <text evidence="9">The sequence shown here is derived from an EMBL/GenBank/DDBJ whole genome shotgun (WGS) entry which is preliminary data.</text>
</comment>
<evidence type="ECO:0000256" key="8">
    <source>
        <dbReference type="RuleBase" id="RU368020"/>
    </source>
</evidence>
<keyword evidence="10" id="KW-1185">Reference proteome</keyword>